<dbReference type="HOGENOM" id="CLU_1971837_0_0_1"/>
<dbReference type="eggNOG" id="ENOG502SQBI">
    <property type="taxonomic scope" value="Eukaryota"/>
</dbReference>
<organism evidence="2">
    <name type="scientific">Serpula lacrymans var. lacrymans (strain S7.3)</name>
    <name type="common">Dry rot fungus</name>
    <dbReference type="NCBI Taxonomy" id="936435"/>
    <lineage>
        <taxon>Eukaryota</taxon>
        <taxon>Fungi</taxon>
        <taxon>Dikarya</taxon>
        <taxon>Basidiomycota</taxon>
        <taxon>Agaricomycotina</taxon>
        <taxon>Agaricomycetes</taxon>
        <taxon>Agaricomycetidae</taxon>
        <taxon>Boletales</taxon>
        <taxon>Coniophorineae</taxon>
        <taxon>Serpulaceae</taxon>
        <taxon>Serpula</taxon>
    </lineage>
</organism>
<gene>
    <name evidence="1" type="ORF">SERLA73DRAFT_174699</name>
</gene>
<dbReference type="Proteomes" id="UP000008063">
    <property type="component" value="Unassembled WGS sequence"/>
</dbReference>
<dbReference type="EMBL" id="GL945475">
    <property type="protein sequence ID" value="EGO03239.1"/>
    <property type="molecule type" value="Genomic_DNA"/>
</dbReference>
<dbReference type="AlphaFoldDB" id="F8PJN8"/>
<reference evidence="2" key="1">
    <citation type="journal article" date="2011" name="Science">
        <title>The plant cell wall-decomposing machinery underlies the functional diversity of forest fungi.</title>
        <authorList>
            <person name="Eastwood D.C."/>
            <person name="Floudas D."/>
            <person name="Binder M."/>
            <person name="Majcherczyk A."/>
            <person name="Schneider P."/>
            <person name="Aerts A."/>
            <person name="Asiegbu F.O."/>
            <person name="Baker S.E."/>
            <person name="Barry K."/>
            <person name="Bendiksby M."/>
            <person name="Blumentritt M."/>
            <person name="Coutinho P.M."/>
            <person name="Cullen D."/>
            <person name="de Vries R.P."/>
            <person name="Gathman A."/>
            <person name="Goodell B."/>
            <person name="Henrissat B."/>
            <person name="Ihrmark K."/>
            <person name="Kauserud H."/>
            <person name="Kohler A."/>
            <person name="LaButti K."/>
            <person name="Lapidus A."/>
            <person name="Lavin J.L."/>
            <person name="Lee Y.-H."/>
            <person name="Lindquist E."/>
            <person name="Lilly W."/>
            <person name="Lucas S."/>
            <person name="Morin E."/>
            <person name="Murat C."/>
            <person name="Oguiza J.A."/>
            <person name="Park J."/>
            <person name="Pisabarro A.G."/>
            <person name="Riley R."/>
            <person name="Rosling A."/>
            <person name="Salamov A."/>
            <person name="Schmidt O."/>
            <person name="Schmutz J."/>
            <person name="Skrede I."/>
            <person name="Stenlid J."/>
            <person name="Wiebenga A."/>
            <person name="Xie X."/>
            <person name="Kuees U."/>
            <person name="Hibbett D.S."/>
            <person name="Hoffmeister D."/>
            <person name="Hoegberg N."/>
            <person name="Martin F."/>
            <person name="Grigoriev I.V."/>
            <person name="Watkinson S.C."/>
        </authorList>
    </citation>
    <scope>NUCLEOTIDE SEQUENCE [LARGE SCALE GENOMIC DNA]</scope>
    <source>
        <strain evidence="2">strain S7.3</strain>
    </source>
</reference>
<dbReference type="OrthoDB" id="2680677at2759"/>
<dbReference type="STRING" id="936435.F8PJN8"/>
<accession>F8PJN8</accession>
<evidence type="ECO:0000313" key="2">
    <source>
        <dbReference type="Proteomes" id="UP000008063"/>
    </source>
</evidence>
<proteinExistence type="predicted"/>
<dbReference type="InParanoid" id="F8PJN8"/>
<evidence type="ECO:0000313" key="1">
    <source>
        <dbReference type="EMBL" id="EGO03239.1"/>
    </source>
</evidence>
<name>F8PJN8_SERL3</name>
<keyword evidence="2" id="KW-1185">Reference proteome</keyword>
<protein>
    <submittedName>
        <fullName evidence="1">Uncharacterized protein</fullName>
    </submittedName>
</protein>
<sequence>MSGSSLTLKLRRWFSWIIKLYSSFRNLYKALHCLKTMTEVVAIVLYGGTVSHPYSQMVCRPGTESLNVLDLGQLQEEMKQHLKLIFTNPELIFGANVAPETGPGVILLLWLQHSNLPPSLSICIQSH</sequence>